<feature type="compositionally biased region" description="Polar residues" evidence="1">
    <location>
        <begin position="1"/>
        <end position="10"/>
    </location>
</feature>
<reference evidence="2 3" key="1">
    <citation type="submission" date="2019-09" db="EMBL/GenBank/DDBJ databases">
        <title>Draft genome sequences of 48 bacterial type strains from the CCUG.</title>
        <authorList>
            <person name="Tunovic T."/>
            <person name="Pineiro-Iglesias B."/>
            <person name="Unosson C."/>
            <person name="Inganas E."/>
            <person name="Ohlen M."/>
            <person name="Cardew S."/>
            <person name="Jensie-Markopoulos S."/>
            <person name="Salva-Serra F."/>
            <person name="Jaen-Luchoro D."/>
            <person name="Karlsson R."/>
            <person name="Svensson-Stadler L."/>
            <person name="Chun J."/>
            <person name="Moore E."/>
        </authorList>
    </citation>
    <scope>NUCLEOTIDE SEQUENCE [LARGE SCALE GENOMIC DNA]</scope>
    <source>
        <strain evidence="2 3">CCUG 65687</strain>
    </source>
</reference>
<proteinExistence type="predicted"/>
<protein>
    <submittedName>
        <fullName evidence="2">Feruloyl-CoA synthase</fullName>
    </submittedName>
</protein>
<sequence>MSEPTMNVATPASGPVNGTDGTDGVRYRAAAVAVGSAEIRRAENGTWYLRSREPLGDYPTRLTDCLVRGAHAHPDRVLAARRGADGRWIEITYARMLERA</sequence>
<name>A0A6L3MQW9_9BURK</name>
<evidence type="ECO:0000313" key="3">
    <source>
        <dbReference type="Proteomes" id="UP000473571"/>
    </source>
</evidence>
<organism evidence="2 3">
    <name type="scientific">Burkholderia territorii</name>
    <dbReference type="NCBI Taxonomy" id="1503055"/>
    <lineage>
        <taxon>Bacteria</taxon>
        <taxon>Pseudomonadati</taxon>
        <taxon>Pseudomonadota</taxon>
        <taxon>Betaproteobacteria</taxon>
        <taxon>Burkholderiales</taxon>
        <taxon>Burkholderiaceae</taxon>
        <taxon>Burkholderia</taxon>
        <taxon>Burkholderia cepacia complex</taxon>
    </lineage>
</organism>
<feature type="non-terminal residue" evidence="2">
    <location>
        <position position="100"/>
    </location>
</feature>
<accession>A0A6L3MQW9</accession>
<dbReference type="EMBL" id="VZOL01001287">
    <property type="protein sequence ID" value="KAB0634188.1"/>
    <property type="molecule type" value="Genomic_DNA"/>
</dbReference>
<feature type="region of interest" description="Disordered" evidence="1">
    <location>
        <begin position="1"/>
        <end position="23"/>
    </location>
</feature>
<comment type="caution">
    <text evidence="2">The sequence shown here is derived from an EMBL/GenBank/DDBJ whole genome shotgun (WGS) entry which is preliminary data.</text>
</comment>
<gene>
    <name evidence="2" type="ORF">F7R13_35050</name>
</gene>
<dbReference type="AlphaFoldDB" id="A0A6L3MQW9"/>
<dbReference type="Proteomes" id="UP000473571">
    <property type="component" value="Unassembled WGS sequence"/>
</dbReference>
<evidence type="ECO:0000313" key="2">
    <source>
        <dbReference type="EMBL" id="KAB0634188.1"/>
    </source>
</evidence>
<evidence type="ECO:0000256" key="1">
    <source>
        <dbReference type="SAM" id="MobiDB-lite"/>
    </source>
</evidence>